<comment type="caution">
    <text evidence="2">The sequence shown here is derived from an EMBL/GenBank/DDBJ whole genome shotgun (WGS) entry which is preliminary data.</text>
</comment>
<dbReference type="VEuPathDB" id="FungiDB:EYZ11_012648"/>
<proteinExistence type="predicted"/>
<dbReference type="AlphaFoldDB" id="A0A4S3IZQ1"/>
<protein>
    <submittedName>
        <fullName evidence="2">Uncharacterized protein</fullName>
    </submittedName>
</protein>
<evidence type="ECO:0000313" key="2">
    <source>
        <dbReference type="EMBL" id="THC87910.1"/>
    </source>
</evidence>
<keyword evidence="3" id="KW-1185">Reference proteome</keyword>
<reference evidence="2 3" key="1">
    <citation type="submission" date="2019-03" db="EMBL/GenBank/DDBJ databases">
        <title>The genome sequence of a newly discovered highly antifungal drug resistant Aspergillus species, Aspergillus tanneri NIH 1004.</title>
        <authorList>
            <person name="Mounaud S."/>
            <person name="Singh I."/>
            <person name="Joardar V."/>
            <person name="Pakala S."/>
            <person name="Pakala S."/>
            <person name="Venepally P."/>
            <person name="Hoover J."/>
            <person name="Nierman W."/>
            <person name="Chung J."/>
            <person name="Losada L."/>
        </authorList>
    </citation>
    <scope>NUCLEOTIDE SEQUENCE [LARGE SCALE GENOMIC DNA]</scope>
    <source>
        <strain evidence="2 3">NIH1004</strain>
    </source>
</reference>
<dbReference type="EMBL" id="SOSA01000997">
    <property type="protein sequence ID" value="THC87910.1"/>
    <property type="molecule type" value="Genomic_DNA"/>
</dbReference>
<name>A0A4S3IZQ1_9EURO</name>
<accession>A0A4S3IZQ1</accession>
<sequence>MDALGIGSAGGANGGGEALPK</sequence>
<organism evidence="2 3">
    <name type="scientific">Aspergillus tanneri</name>
    <dbReference type="NCBI Taxonomy" id="1220188"/>
    <lineage>
        <taxon>Eukaryota</taxon>
        <taxon>Fungi</taxon>
        <taxon>Dikarya</taxon>
        <taxon>Ascomycota</taxon>
        <taxon>Pezizomycotina</taxon>
        <taxon>Eurotiomycetes</taxon>
        <taxon>Eurotiomycetidae</taxon>
        <taxon>Eurotiales</taxon>
        <taxon>Aspergillaceae</taxon>
        <taxon>Aspergillus</taxon>
        <taxon>Aspergillus subgen. Circumdati</taxon>
    </lineage>
</organism>
<evidence type="ECO:0000256" key="1">
    <source>
        <dbReference type="SAM" id="MobiDB-lite"/>
    </source>
</evidence>
<feature type="compositionally biased region" description="Gly residues" evidence="1">
    <location>
        <begin position="7"/>
        <end position="21"/>
    </location>
</feature>
<dbReference type="Proteomes" id="UP000308092">
    <property type="component" value="Unassembled WGS sequence"/>
</dbReference>
<evidence type="ECO:0000313" key="3">
    <source>
        <dbReference type="Proteomes" id="UP000308092"/>
    </source>
</evidence>
<gene>
    <name evidence="2" type="ORF">EYZ11_012648</name>
</gene>
<feature type="region of interest" description="Disordered" evidence="1">
    <location>
        <begin position="1"/>
        <end position="21"/>
    </location>
</feature>